<evidence type="ECO:0000313" key="6">
    <source>
        <dbReference type="EMBL" id="KJL28797.1"/>
    </source>
</evidence>
<dbReference type="SUPFAM" id="SSF52279">
    <property type="entry name" value="Beta-D-glucan exohydrolase, C-terminal domain"/>
    <property type="match status" value="1"/>
</dbReference>
<evidence type="ECO:0000256" key="3">
    <source>
        <dbReference type="ARBA" id="ARBA00058905"/>
    </source>
</evidence>
<dbReference type="GO" id="GO:0005975">
    <property type="term" value="P:carbohydrate metabolic process"/>
    <property type="evidence" value="ECO:0007669"/>
    <property type="project" value="InterPro"/>
</dbReference>
<dbReference type="AlphaFoldDB" id="A0A0F0L6J8"/>
<dbReference type="Pfam" id="PF14310">
    <property type="entry name" value="Fn3-like"/>
    <property type="match status" value="1"/>
</dbReference>
<accession>A0A0F0L6J8</accession>
<protein>
    <recommendedName>
        <fullName evidence="4">Exo-alpha-(1-&gt;6)-L-arabinopyranosidase</fullName>
    </recommendedName>
</protein>
<dbReference type="Pfam" id="PF00933">
    <property type="entry name" value="Glyco_hydro_3"/>
    <property type="match status" value="1"/>
</dbReference>
<evidence type="ECO:0000256" key="2">
    <source>
        <dbReference type="ARBA" id="ARBA00022801"/>
    </source>
</evidence>
<dbReference type="PRINTS" id="PR00133">
    <property type="entry name" value="GLHYDRLASE3"/>
</dbReference>
<dbReference type="Gene3D" id="3.40.50.1700">
    <property type="entry name" value="Glycoside hydrolase family 3 C-terminal domain"/>
    <property type="match status" value="1"/>
</dbReference>
<dbReference type="InterPro" id="IPR013783">
    <property type="entry name" value="Ig-like_fold"/>
</dbReference>
<dbReference type="InterPro" id="IPR036962">
    <property type="entry name" value="Glyco_hydro_3_N_sf"/>
</dbReference>
<dbReference type="InterPro" id="IPR017853">
    <property type="entry name" value="GH"/>
</dbReference>
<dbReference type="RefSeq" id="WP_045279628.1">
    <property type="nucleotide sequence ID" value="NZ_JYIW01000025.1"/>
</dbReference>
<proteinExistence type="inferred from homology"/>
<evidence type="ECO:0000256" key="1">
    <source>
        <dbReference type="ARBA" id="ARBA00005336"/>
    </source>
</evidence>
<name>A0A0F0L6J8_9MICO</name>
<dbReference type="Gene3D" id="3.20.20.300">
    <property type="entry name" value="Glycoside hydrolase, family 3, N-terminal domain"/>
    <property type="match status" value="1"/>
</dbReference>
<dbReference type="Proteomes" id="UP000033640">
    <property type="component" value="Unassembled WGS sequence"/>
</dbReference>
<comment type="caution">
    <text evidence="6">The sequence shown here is derived from an EMBL/GenBank/DDBJ whole genome shotgun (WGS) entry which is preliminary data.</text>
</comment>
<dbReference type="FunFam" id="2.60.40.10:FF:000495">
    <property type="entry name" value="Periplasmic beta-glucosidase"/>
    <property type="match status" value="1"/>
</dbReference>
<dbReference type="InterPro" id="IPR050288">
    <property type="entry name" value="Cellulose_deg_GH3"/>
</dbReference>
<dbReference type="Pfam" id="PF01915">
    <property type="entry name" value="Glyco_hydro_3_C"/>
    <property type="match status" value="1"/>
</dbReference>
<organism evidence="6 7">
    <name type="scientific">Microbacterium oxydans</name>
    <dbReference type="NCBI Taxonomy" id="82380"/>
    <lineage>
        <taxon>Bacteria</taxon>
        <taxon>Bacillati</taxon>
        <taxon>Actinomycetota</taxon>
        <taxon>Actinomycetes</taxon>
        <taxon>Micrococcales</taxon>
        <taxon>Microbacteriaceae</taxon>
        <taxon>Microbacterium</taxon>
    </lineage>
</organism>
<dbReference type="PATRIC" id="fig|82380.11.peg.2313"/>
<dbReference type="GO" id="GO:0008422">
    <property type="term" value="F:beta-glucosidase activity"/>
    <property type="evidence" value="ECO:0007669"/>
    <property type="project" value="UniProtKB-ARBA"/>
</dbReference>
<dbReference type="PANTHER" id="PTHR42715:SF10">
    <property type="entry name" value="BETA-GLUCOSIDASE"/>
    <property type="match status" value="1"/>
</dbReference>
<dbReference type="SUPFAM" id="SSF51445">
    <property type="entry name" value="(Trans)glycosidases"/>
    <property type="match status" value="1"/>
</dbReference>
<evidence type="ECO:0000256" key="4">
    <source>
        <dbReference type="ARBA" id="ARBA00074219"/>
    </source>
</evidence>
<dbReference type="InterPro" id="IPR001764">
    <property type="entry name" value="Glyco_hydro_3_N"/>
</dbReference>
<dbReference type="PANTHER" id="PTHR42715">
    <property type="entry name" value="BETA-GLUCOSIDASE"/>
    <property type="match status" value="1"/>
</dbReference>
<dbReference type="Gene3D" id="2.60.40.10">
    <property type="entry name" value="Immunoglobulins"/>
    <property type="match status" value="1"/>
</dbReference>
<dbReference type="InterPro" id="IPR002772">
    <property type="entry name" value="Glyco_hydro_3_C"/>
</dbReference>
<sequence>MSDSTPDIPLDDKLALLSGATFWETHSVPSAGIRPLFLADGPYGLRHQSGQHDNLAIFASDPATCFPPGVAVGSSWDPELAARVGTAVGREAVAQGVDVVLGPGVNIKRTPLCGRNFEYYSEDPLISGVLGAAYTTALQAEGPSVSVKHFAANNQETNRQTISSDVDERTLREIYLPAFERVVREARPGSVMASYNKINGVHAWANPWLLTQVLRDEWGFDGVVVSDWSSVTDPVAAVQAGLDLAMPAEPEHIEQLRAAAESGALSMESVDAAVALVTALAARPRPERVEIDVDVHHALAQDVAEGCPVLLRNEHDVLPLPKGVDVAVIGLLATEPRFQGGGSANVNATKIDEPLAELRTLLEREGSTVTYAAGYSLIGSPDAESLADEAIAVARRADVAVVFAGLGEEQESEGFDRNTLDLPADQIHLIRRVAASAARTVVVLSHGGVVSLEGWHDDVDAILDAFVLGQGGGRAIARILSGAVNPSGRLAETIPLRLEDHPSWVNFPGEQGHVRYGEGVLVGYRYFSSSGTPVRYPFGYGLSYSSFDSSLDSVEVTGPDSASVTVSVRNTGERAGAHVVQVYVSTDAGDVRRPRRELRAFEKVTLDPGESREVRFELDRRSFAYWDVERADWSVKEGEYRVQLADDASSVRGEVAIELEGDKSASAVTLDSAIAAWLDHPSIGGETNQTLGFASVEVPAEQMAQVRSMTMRQFVRISGLPVPLEALQLLADRTH</sequence>
<comment type="function">
    <text evidence="3">Catalyzes the hydrolysis of a non-reducing terminal alpha-L-arabinopyranosidic linkage in ginsenoside Rb2 (alpha-L-arabinopyranosyl-(1-&gt;6)-alpha-D-glucopyranosyl) to release alpha-D-glucopyranosyl (Rd). It is not able to hydrolyze alpha-L-arabinofuranosyl-(1-&gt;6)-alpha-D-glucopyranosyl (Rc).</text>
</comment>
<dbReference type="InterPro" id="IPR036881">
    <property type="entry name" value="Glyco_hydro_3_C_sf"/>
</dbReference>
<dbReference type="EMBL" id="JYIW01000025">
    <property type="protein sequence ID" value="KJL28797.1"/>
    <property type="molecule type" value="Genomic_DNA"/>
</dbReference>
<keyword evidence="6" id="KW-0326">Glycosidase</keyword>
<dbReference type="SMART" id="SM01217">
    <property type="entry name" value="Fn3_like"/>
    <property type="match status" value="1"/>
</dbReference>
<comment type="similarity">
    <text evidence="1">Belongs to the glycosyl hydrolase 3 family.</text>
</comment>
<keyword evidence="2 6" id="KW-0378">Hydrolase</keyword>
<feature type="domain" description="Fibronectin type III-like" evidence="5">
    <location>
        <begin position="578"/>
        <end position="648"/>
    </location>
</feature>
<evidence type="ECO:0000259" key="5">
    <source>
        <dbReference type="SMART" id="SM01217"/>
    </source>
</evidence>
<dbReference type="OrthoDB" id="3187421at2"/>
<evidence type="ECO:0000313" key="7">
    <source>
        <dbReference type="Proteomes" id="UP000033640"/>
    </source>
</evidence>
<dbReference type="InterPro" id="IPR026891">
    <property type="entry name" value="Fn3-like"/>
</dbReference>
<reference evidence="6 7" key="1">
    <citation type="submission" date="2015-02" db="EMBL/GenBank/DDBJ databases">
        <title>Draft genome sequences of ten Microbacterium spp. with emphasis on heavy metal contaminated environments.</title>
        <authorList>
            <person name="Corretto E."/>
        </authorList>
    </citation>
    <scope>NUCLEOTIDE SEQUENCE [LARGE SCALE GENOMIC DNA]</scope>
    <source>
        <strain evidence="6 7">BEL4b</strain>
    </source>
</reference>
<gene>
    <name evidence="6" type="primary">bglB_4</name>
    <name evidence="6" type="ORF">RS83_02278</name>
</gene>